<dbReference type="PROSITE" id="PS50059">
    <property type="entry name" value="FKBP_PPIASE"/>
    <property type="match status" value="1"/>
</dbReference>
<keyword evidence="3" id="KW-0697">Rotamase</keyword>
<evidence type="ECO:0000256" key="1">
    <source>
        <dbReference type="ARBA" id="ARBA00000971"/>
    </source>
</evidence>
<dbReference type="PROSITE" id="PS51257">
    <property type="entry name" value="PROKAR_LIPOPROTEIN"/>
    <property type="match status" value="1"/>
</dbReference>
<proteinExistence type="predicted"/>
<gene>
    <name evidence="6" type="ORF">EZS27_034673</name>
</gene>
<keyword evidence="4 6" id="KW-0413">Isomerase</keyword>
<organism evidence="6">
    <name type="scientific">termite gut metagenome</name>
    <dbReference type="NCBI Taxonomy" id="433724"/>
    <lineage>
        <taxon>unclassified sequences</taxon>
        <taxon>metagenomes</taxon>
        <taxon>organismal metagenomes</taxon>
    </lineage>
</organism>
<name>A0A5J4Q191_9ZZZZ</name>
<dbReference type="Pfam" id="PF00254">
    <property type="entry name" value="FKBP_C"/>
    <property type="match status" value="1"/>
</dbReference>
<evidence type="ECO:0000259" key="5">
    <source>
        <dbReference type="PROSITE" id="PS50059"/>
    </source>
</evidence>
<dbReference type="PANTHER" id="PTHR43811:SF19">
    <property type="entry name" value="39 KDA FK506-BINDING NUCLEAR PROTEIN"/>
    <property type="match status" value="1"/>
</dbReference>
<sequence>MSKKKIYLPVLLLSSFACMYVSCEETEETGKYDNWQARNEAFIDSLQQVYDAKTDPELLSVVDSRDKSQKIFYKKRIRAEEETLSPYFTSKVTVFYRGMLINEEVFEQNFTEDIPSEFDTPASFIVSNVINGWIEILQRMKTGERWEVYIPWKSAYGSTGSGSIPGYSTLIFDVLLEDFK</sequence>
<dbReference type="InterPro" id="IPR046357">
    <property type="entry name" value="PPIase_dom_sf"/>
</dbReference>
<evidence type="ECO:0000256" key="3">
    <source>
        <dbReference type="ARBA" id="ARBA00023110"/>
    </source>
</evidence>
<evidence type="ECO:0000313" key="6">
    <source>
        <dbReference type="EMBL" id="KAA6314759.1"/>
    </source>
</evidence>
<feature type="domain" description="PPIase FKBP-type" evidence="5">
    <location>
        <begin position="89"/>
        <end position="180"/>
    </location>
</feature>
<dbReference type="SUPFAM" id="SSF54534">
    <property type="entry name" value="FKBP-like"/>
    <property type="match status" value="1"/>
</dbReference>
<accession>A0A5J4Q191</accession>
<protein>
    <recommendedName>
        <fullName evidence="2">peptidylprolyl isomerase</fullName>
        <ecNumber evidence="2">5.2.1.8</ecNumber>
    </recommendedName>
</protein>
<evidence type="ECO:0000256" key="2">
    <source>
        <dbReference type="ARBA" id="ARBA00013194"/>
    </source>
</evidence>
<dbReference type="EC" id="5.2.1.8" evidence="2"/>
<comment type="caution">
    <text evidence="6">The sequence shown here is derived from an EMBL/GenBank/DDBJ whole genome shotgun (WGS) entry which is preliminary data.</text>
</comment>
<dbReference type="InterPro" id="IPR001179">
    <property type="entry name" value="PPIase_FKBP_dom"/>
</dbReference>
<dbReference type="EMBL" id="SNRY01005516">
    <property type="protein sequence ID" value="KAA6314759.1"/>
    <property type="molecule type" value="Genomic_DNA"/>
</dbReference>
<reference evidence="6" key="1">
    <citation type="submission" date="2019-03" db="EMBL/GenBank/DDBJ databases">
        <title>Single cell metagenomics reveals metabolic interactions within the superorganism composed of flagellate Streblomastix strix and complex community of Bacteroidetes bacteria on its surface.</title>
        <authorList>
            <person name="Treitli S.C."/>
            <person name="Kolisko M."/>
            <person name="Husnik F."/>
            <person name="Keeling P."/>
            <person name="Hampl V."/>
        </authorList>
    </citation>
    <scope>NUCLEOTIDE SEQUENCE</scope>
    <source>
        <strain evidence="6">STM</strain>
    </source>
</reference>
<dbReference type="PANTHER" id="PTHR43811">
    <property type="entry name" value="FKBP-TYPE PEPTIDYL-PROLYL CIS-TRANS ISOMERASE FKPA"/>
    <property type="match status" value="1"/>
</dbReference>
<dbReference type="GO" id="GO:0003755">
    <property type="term" value="F:peptidyl-prolyl cis-trans isomerase activity"/>
    <property type="evidence" value="ECO:0007669"/>
    <property type="project" value="UniProtKB-KW"/>
</dbReference>
<evidence type="ECO:0000256" key="4">
    <source>
        <dbReference type="ARBA" id="ARBA00023235"/>
    </source>
</evidence>
<dbReference type="AlphaFoldDB" id="A0A5J4Q191"/>
<dbReference type="Gene3D" id="3.10.50.40">
    <property type="match status" value="1"/>
</dbReference>
<comment type="catalytic activity">
    <reaction evidence="1">
        <text>[protein]-peptidylproline (omega=180) = [protein]-peptidylproline (omega=0)</text>
        <dbReference type="Rhea" id="RHEA:16237"/>
        <dbReference type="Rhea" id="RHEA-COMP:10747"/>
        <dbReference type="Rhea" id="RHEA-COMP:10748"/>
        <dbReference type="ChEBI" id="CHEBI:83833"/>
        <dbReference type="ChEBI" id="CHEBI:83834"/>
        <dbReference type="EC" id="5.2.1.8"/>
    </reaction>
</comment>